<proteinExistence type="predicted"/>
<name>A0A8J7WPJ1_9ACTN</name>
<evidence type="ECO:0000256" key="1">
    <source>
        <dbReference type="ARBA" id="ARBA00022833"/>
    </source>
</evidence>
<dbReference type="InterPro" id="IPR003737">
    <property type="entry name" value="GlcNAc_PI_deacetylase-related"/>
</dbReference>
<comment type="caution">
    <text evidence="2">The sequence shown here is derived from an EMBL/GenBank/DDBJ whole genome shotgun (WGS) entry which is preliminary data.</text>
</comment>
<gene>
    <name evidence="2" type="ORF">KGA66_24080</name>
</gene>
<dbReference type="PANTHER" id="PTHR12993">
    <property type="entry name" value="N-ACETYLGLUCOSAMINYL-PHOSPHATIDYLINOSITOL DE-N-ACETYLASE-RELATED"/>
    <property type="match status" value="1"/>
</dbReference>
<evidence type="ECO:0000313" key="3">
    <source>
        <dbReference type="Proteomes" id="UP000677913"/>
    </source>
</evidence>
<dbReference type="Gene3D" id="3.40.50.10320">
    <property type="entry name" value="LmbE-like"/>
    <property type="match status" value="1"/>
</dbReference>
<keyword evidence="1" id="KW-0862">Zinc</keyword>
<dbReference type="GO" id="GO:0016137">
    <property type="term" value="P:glycoside metabolic process"/>
    <property type="evidence" value="ECO:0007669"/>
    <property type="project" value="UniProtKB-ARBA"/>
</dbReference>
<dbReference type="EMBL" id="JAGSXH010000124">
    <property type="protein sequence ID" value="MBS2966146.1"/>
    <property type="molecule type" value="Genomic_DNA"/>
</dbReference>
<protein>
    <submittedName>
        <fullName evidence="2">PIG-L family deacetylase</fullName>
    </submittedName>
</protein>
<dbReference type="InterPro" id="IPR024078">
    <property type="entry name" value="LmbE-like_dom_sf"/>
</dbReference>
<dbReference type="Proteomes" id="UP000677913">
    <property type="component" value="Unassembled WGS sequence"/>
</dbReference>
<dbReference type="PANTHER" id="PTHR12993:SF11">
    <property type="entry name" value="N-ACETYLGLUCOSAMINYL-PHOSPHATIDYLINOSITOL DE-N-ACETYLASE"/>
    <property type="match status" value="1"/>
</dbReference>
<organism evidence="2 3">
    <name type="scientific">Actinocrinis puniceicyclus</name>
    <dbReference type="NCBI Taxonomy" id="977794"/>
    <lineage>
        <taxon>Bacteria</taxon>
        <taxon>Bacillati</taxon>
        <taxon>Actinomycetota</taxon>
        <taxon>Actinomycetes</taxon>
        <taxon>Catenulisporales</taxon>
        <taxon>Actinospicaceae</taxon>
        <taxon>Actinocrinis</taxon>
    </lineage>
</organism>
<evidence type="ECO:0000313" key="2">
    <source>
        <dbReference type="EMBL" id="MBS2966146.1"/>
    </source>
</evidence>
<dbReference type="Pfam" id="PF02585">
    <property type="entry name" value="PIG-L"/>
    <property type="match status" value="1"/>
</dbReference>
<dbReference type="AlphaFoldDB" id="A0A8J7WPJ1"/>
<dbReference type="SUPFAM" id="SSF102588">
    <property type="entry name" value="LmbE-like"/>
    <property type="match status" value="1"/>
</dbReference>
<reference evidence="2" key="1">
    <citation type="submission" date="2021-04" db="EMBL/GenBank/DDBJ databases">
        <title>Genome based classification of Actinospica acidithermotolerans sp. nov., an actinobacterium isolated from an Indonesian hot spring.</title>
        <authorList>
            <person name="Kusuma A.B."/>
            <person name="Putra K.E."/>
            <person name="Nafisah S."/>
            <person name="Loh J."/>
            <person name="Nouioui I."/>
            <person name="Goodfellow M."/>
        </authorList>
    </citation>
    <scope>NUCLEOTIDE SEQUENCE</scope>
    <source>
        <strain evidence="2">DSM 45618</strain>
    </source>
</reference>
<sequence length="226" mass="24824">MTVLAIMAHPDDETLGCGATLAGLARTRDVHVLILGDGITARIEARGESAALADLYQDAERARDTLGAASLTLEKLPDLRFDTVPMLEIVWRVEAVLRRLRPDTVYTHHAGDLNRDHRITAEAVLAATRPTGDAIVGDVYACEVPSATEWAFDRLTGPFRPNVFVDATDTIEKKVEAMECYRSERRPAPHPRSAEALRALARYRGSTAGLQYAEAFELVRSVRTGE</sequence>
<accession>A0A8J7WPJ1</accession>
<keyword evidence="3" id="KW-1185">Reference proteome</keyword>
<dbReference type="GO" id="GO:0016811">
    <property type="term" value="F:hydrolase activity, acting on carbon-nitrogen (but not peptide) bonds, in linear amides"/>
    <property type="evidence" value="ECO:0007669"/>
    <property type="project" value="TreeGrafter"/>
</dbReference>
<dbReference type="RefSeq" id="WP_211470934.1">
    <property type="nucleotide sequence ID" value="NZ_JAGSXH010000124.1"/>
</dbReference>